<reference evidence="1 2" key="1">
    <citation type="submission" date="2019-08" db="EMBL/GenBank/DDBJ databases">
        <authorList>
            <person name="Peeters C."/>
        </authorList>
    </citation>
    <scope>NUCLEOTIDE SEQUENCE [LARGE SCALE GENOMIC DNA]</scope>
    <source>
        <strain evidence="1 2">LMG 31108</strain>
    </source>
</reference>
<name>A0A5E4TAT2_9BURK</name>
<evidence type="ECO:0000313" key="1">
    <source>
        <dbReference type="EMBL" id="VVD83584.1"/>
    </source>
</evidence>
<organism evidence="1 2">
    <name type="scientific">Pandoraea anhela</name>
    <dbReference type="NCBI Taxonomy" id="2508295"/>
    <lineage>
        <taxon>Bacteria</taxon>
        <taxon>Pseudomonadati</taxon>
        <taxon>Pseudomonadota</taxon>
        <taxon>Betaproteobacteria</taxon>
        <taxon>Burkholderiales</taxon>
        <taxon>Burkholderiaceae</taxon>
        <taxon>Pandoraea</taxon>
    </lineage>
</organism>
<keyword evidence="2" id="KW-1185">Reference proteome</keyword>
<gene>
    <name evidence="1" type="ORF">PAN31108_01239</name>
</gene>
<dbReference type="SUPFAM" id="SSF50985">
    <property type="entry name" value="RCC1/BLIP-II"/>
    <property type="match status" value="1"/>
</dbReference>
<proteinExistence type="predicted"/>
<dbReference type="InterPro" id="IPR009091">
    <property type="entry name" value="RCC1/BLIP-II"/>
</dbReference>
<dbReference type="AlphaFoldDB" id="A0A5E4TAT2"/>
<dbReference type="EMBL" id="CABPSB010000003">
    <property type="protein sequence ID" value="VVD83584.1"/>
    <property type="molecule type" value="Genomic_DNA"/>
</dbReference>
<evidence type="ECO:0000313" key="2">
    <source>
        <dbReference type="Proteomes" id="UP000406256"/>
    </source>
</evidence>
<accession>A0A5E4TAT2</accession>
<protein>
    <submittedName>
        <fullName evidence="1">Uncharacterized protein</fullName>
    </submittedName>
</protein>
<dbReference type="Gene3D" id="2.130.10.30">
    <property type="entry name" value="Regulator of chromosome condensation 1/beta-lactamase-inhibitor protein II"/>
    <property type="match status" value="2"/>
</dbReference>
<dbReference type="OrthoDB" id="8577868at2"/>
<sequence>MAELDAFPGGFSMGALTAPRSGDTVVDGALDPDKLGARGASFIVPAYVGMKDGDHILLRFDSGGPHEATADADVSTNTMGKPTTLRISKALVAAALGTTVTVDYTVEPEDESGPVDSAPLRLFIGVKAVPVDKLAAPSVDEAMGDYLAPESAALGVHVRVPRYDSMAPGDVVSLSVGRPGEANHHTDTIEVHTAEALTFAVPPEALTPFVNLWMPVSYSVVRGAQKFSSDVFQVQVGDVSGEGLLETPAVAQAVQGVLNVDLTSGGATALIGPYTGIRSGDQVRVVWAGGPPSGFAALAQAPAGDLSVPFDVSIPAAQITPYLDKTVTLYYEKQMPDGTWLRSKLLKLLVKRGPVTCESPSVPASSGGRLDVRDVDPVAGVEVIMPPYQGMQEGDVIRMTWDNEDNTGDYTSEPYGLKPTDVGQPVSFHVPFALVMRDTEQAVTIAYEVVREGTTIVQSKSQTLLVRQVRSPSAMIDEAVGDTINPEDCAGGAHVHIPISAKLRGGDKVVVTLQGQGGGGEYNSTATVSPEQVGSEFEIVVPEAALVANVDRTVALRYTIERQNGAPPEDGPAAVYDVVSAPLSGLLRVMGARANSGQYRASSVPEHLSAWHRDTQASVQAEWRYEDESTWRKGASFRDTRPWVPLKVRALDDSVTLSPVNIASDGLGRIVPGYASIIATCRDGGVVGWGQPQYGGDLPPRIRSYDDVVEVGATSYALALRRANGRIDMWGLEAGGGKLPSGLSVIDAVRLTGSASSFAVLRADGSVRAWGNPTAGGSLPAAIASLTDLRALASTEGAFAGLRADGSMVAWGAQANGGGFPVAYNVYKDFVEVRGNSSAFVALRANKSLVTWGNGADGGTLPAILAVRTDIAFLSGASARAFSAITTGKQVVAWGSITHGATVPTAIASLKNIEEVVTTWGAMCARCSTGQVVAWGNTGEGGTVPADVAALRDIVHVCGTSGAFAALRRDGTVVVWGNQQVGGDISAVKSQLVDICALYANTEAFVAIKAGGGVVTWGVPVSGGDSASVRDRLDAGLHYKASAEVRGRLWALTPV</sequence>
<dbReference type="RefSeq" id="WP_150668011.1">
    <property type="nucleotide sequence ID" value="NZ_CABPSB010000003.1"/>
</dbReference>
<dbReference type="Proteomes" id="UP000406256">
    <property type="component" value="Unassembled WGS sequence"/>
</dbReference>